<keyword evidence="4" id="KW-1185">Reference proteome</keyword>
<protein>
    <submittedName>
        <fullName evidence="3">Class F sortase</fullName>
    </submittedName>
</protein>
<dbReference type="NCBIfam" id="NF033748">
    <property type="entry name" value="class_F_sortase"/>
    <property type="match status" value="1"/>
</dbReference>
<dbReference type="GO" id="GO:0016787">
    <property type="term" value="F:hydrolase activity"/>
    <property type="evidence" value="ECO:0007669"/>
    <property type="project" value="UniProtKB-KW"/>
</dbReference>
<feature type="region of interest" description="Disordered" evidence="2">
    <location>
        <begin position="1"/>
        <end position="48"/>
    </location>
</feature>
<dbReference type="Proteomes" id="UP000247634">
    <property type="component" value="Chromosome"/>
</dbReference>
<dbReference type="AlphaFoldDB" id="A0A2U9P0T4"/>
<dbReference type="Gene3D" id="2.40.260.10">
    <property type="entry name" value="Sortase"/>
    <property type="match status" value="1"/>
</dbReference>
<dbReference type="InterPro" id="IPR042001">
    <property type="entry name" value="Sortase_F"/>
</dbReference>
<proteinExistence type="predicted"/>
<feature type="compositionally biased region" description="Low complexity" evidence="2">
    <location>
        <begin position="28"/>
        <end position="48"/>
    </location>
</feature>
<evidence type="ECO:0000256" key="2">
    <source>
        <dbReference type="SAM" id="MobiDB-lite"/>
    </source>
</evidence>
<dbReference type="InterPro" id="IPR023365">
    <property type="entry name" value="Sortase_dom-sf"/>
</dbReference>
<dbReference type="KEGG" id="sact:DMT42_12755"/>
<keyword evidence="1" id="KW-0378">Hydrolase</keyword>
<sequence length="262" mass="26385">MRGTGKNGRSHGAGAPRGTRGAGRAGRVGRAAQAGRPGQAGRAGLAGRAGRAGTTAIAAVTLTALCAGAWLLHNATDTHAPPQPSPAEARTDRSGGTGGAGGTGRSAPALPPSPPDRIRIPAIRVNAPLTGLGLTPTGSLDVPPAEKKNLAGWYEAGTTPGERGTAIVAGHVDNAEGPAVFYSLGALKKGAAIEVDRRDGGTAVFTVDAVEVYEARDFPDEKVYGAADRPELRVITCGGGYSRSTGYQGNVVVFAHLTGARR</sequence>
<evidence type="ECO:0000256" key="1">
    <source>
        <dbReference type="ARBA" id="ARBA00022801"/>
    </source>
</evidence>
<dbReference type="OrthoDB" id="525039at2"/>
<dbReference type="CDD" id="cd05829">
    <property type="entry name" value="Sortase_F"/>
    <property type="match status" value="1"/>
</dbReference>
<dbReference type="InterPro" id="IPR005754">
    <property type="entry name" value="Sortase"/>
</dbReference>
<evidence type="ECO:0000313" key="3">
    <source>
        <dbReference type="EMBL" id="AWT43103.1"/>
    </source>
</evidence>
<organism evidence="3 4">
    <name type="scientific">Streptomyces actuosus</name>
    <dbReference type="NCBI Taxonomy" id="1885"/>
    <lineage>
        <taxon>Bacteria</taxon>
        <taxon>Bacillati</taxon>
        <taxon>Actinomycetota</taxon>
        <taxon>Actinomycetes</taxon>
        <taxon>Kitasatosporales</taxon>
        <taxon>Streptomycetaceae</taxon>
        <taxon>Streptomyces</taxon>
    </lineage>
</organism>
<accession>A0A2U9P0T4</accession>
<feature type="region of interest" description="Disordered" evidence="2">
    <location>
        <begin position="77"/>
        <end position="119"/>
    </location>
</feature>
<evidence type="ECO:0000313" key="4">
    <source>
        <dbReference type="Proteomes" id="UP000247634"/>
    </source>
</evidence>
<reference evidence="3 4" key="1">
    <citation type="submission" date="2018-06" db="EMBL/GenBank/DDBJ databases">
        <title>The complete genome sequence of a nosiheptide producer Streptomyces actuosus ATCC 25421: deducing the ability of producing a new class III lantibiotics.</title>
        <authorList>
            <person name="Liu W."/>
            <person name="Sun F."/>
            <person name="Hu Y."/>
        </authorList>
    </citation>
    <scope>NUCLEOTIDE SEQUENCE [LARGE SCALE GENOMIC DNA]</scope>
    <source>
        <strain evidence="3 4">ATCC 25421</strain>
    </source>
</reference>
<feature type="compositionally biased region" description="Gly residues" evidence="2">
    <location>
        <begin position="95"/>
        <end position="104"/>
    </location>
</feature>
<gene>
    <name evidence="3" type="ORF">DMT42_12755</name>
</gene>
<dbReference type="RefSeq" id="WP_110628023.1">
    <property type="nucleotide sequence ID" value="NZ_CP029788.1"/>
</dbReference>
<dbReference type="EMBL" id="CP029788">
    <property type="protein sequence ID" value="AWT43103.1"/>
    <property type="molecule type" value="Genomic_DNA"/>
</dbReference>
<name>A0A2U9P0T4_STRAS</name>
<dbReference type="SUPFAM" id="SSF63817">
    <property type="entry name" value="Sortase"/>
    <property type="match status" value="1"/>
</dbReference>
<dbReference type="Pfam" id="PF04203">
    <property type="entry name" value="Sortase"/>
    <property type="match status" value="1"/>
</dbReference>